<dbReference type="InterPro" id="IPR045619">
    <property type="entry name" value="DUF6443"/>
</dbReference>
<gene>
    <name evidence="3" type="ORF">SAMN05421761_106160</name>
</gene>
<evidence type="ECO:0000259" key="2">
    <source>
        <dbReference type="Pfam" id="PF20041"/>
    </source>
</evidence>
<evidence type="ECO:0000313" key="4">
    <source>
        <dbReference type="Proteomes" id="UP000186026"/>
    </source>
</evidence>
<dbReference type="Proteomes" id="UP000186026">
    <property type="component" value="Unassembled WGS sequence"/>
</dbReference>
<dbReference type="Pfam" id="PF26363">
    <property type="entry name" value="Phospholipase-like"/>
    <property type="match status" value="1"/>
</dbReference>
<evidence type="ECO:0000313" key="3">
    <source>
        <dbReference type="EMBL" id="SIS86428.1"/>
    </source>
</evidence>
<dbReference type="EMBL" id="FTOP01000006">
    <property type="protein sequence ID" value="SIS86428.1"/>
    <property type="molecule type" value="Genomic_DNA"/>
</dbReference>
<evidence type="ECO:0000259" key="1">
    <source>
        <dbReference type="Pfam" id="PF19081"/>
    </source>
</evidence>
<dbReference type="PANTHER" id="PTHR32305">
    <property type="match status" value="1"/>
</dbReference>
<dbReference type="SUPFAM" id="SSF53474">
    <property type="entry name" value="alpha/beta-Hydrolases"/>
    <property type="match status" value="1"/>
</dbReference>
<keyword evidence="4" id="KW-1185">Reference proteome</keyword>
<dbReference type="RefSeq" id="WP_076500739.1">
    <property type="nucleotide sequence ID" value="NZ_FTOP01000006.1"/>
</dbReference>
<proteinExistence type="predicted"/>
<sequence length="1505" mass="168585">MKGFKILVLILFIFNFNKLYPQNITNIQLSGPSTVNSGSGATYNVTFWDNFQQVMPPSFGFHYWDYSGGIEMLQNISQLQLSFNQSGNFYVAYEYSTFDNYFFDYLPIQVLGNPCDGINASANNVSRTGPGTVTLVANTAPSGFGYRWFDSNQITQLSTNQSYTTNSLSGTKTYYLAYINNTTGCLTSKIPVQAIINTASIPQENFVKTYVAKIPTSTLSTIKSGTSTQSYKDITYFDGLGKPKQEVKMQGAINGRDLIKPIVYDLYGRQSKNYLVYAESDGFTDGRFRTSSVARQGAYYQSKFSDTFAYSELQFEPSPLNRINKQAAPGNDWKISSQKEIKFSRRTNTSTDAVRVLTVNVSGLPESITTYADNMLWVEIVDDEDNKRTITYIDKLDRIILKKTGNTNTAIQTGHVGWLCTYYVYDDYGDLRIVIPPRAVEILETKFWDTPSTTNITLANAQYYRYTYDGKKRMVEKKIPGKDVEFMIYDSQNRLVATQDGMLRTTSGWLYNKYDALGRVIVTGITNQTGGRASVQALITGNNNSILSTATIPTTTGGWPTNLGEILSANYYDNYAGLSTFNYLKPSGIYSGFHDHDTNVQGLLTARKVKNCASNGLLTTIYFYDTKGRQIQTVSQHFLNNAIVSIRNSTKYNFENSPIQTLSQYNGNVYNVLRTYVYNPNGSLAQVKHKINSEAEQIIVQNTYSEVGELINKSNPAAGLGYVYNIRGWLTEINSLDSRIFNQKLYYQSNAGVNRFNGNVSRIDWKGEDNNWRRYYYFYDNSNRITNANYDRIGTTTENNRFSVNNITYEANGNILTLNRNGQRTTSTYGAIDNLTYTYDSTSDFSRYSNRLLKVSDGVASTNYTSKDFKPVTSGSNYGYDLNGNQTSNSDKGISNIVYNHLNLPTEIIFTGSNRKIQYDYNADGTKVRQRVYTGSTSPSSTTNYLGEFVFNGTVIDYILHEEGRVVYESNVPIYEYNIKDHLGNVRQVLRVPSTQGLMATMEDSNAVEEEMNFTMLSESRQSGIEHNVTNGGNKVAWLNSSRGRTLGPSSTIQLSAGDSVILKVFAKYEEQESVKMNKGSFVASGAKDRLMNDLLEFSNVTSRAGGVNAITVLNIIDIMAKDLQKKDAPEAYMGYALYDADSNLYEFGKHILSKNAANKHELLENNLYIPQDGFMETFLVNETDENVWFDDFSIMSTGSPVIQETHYDPWGLELTGLGFQASGMKVNKYLYNGKELIEDNGLQYYDYGARMYDPAIGRWGVVDPKAAEMPEWSPYSFSFNNPIFFIDPDGMKPTTSQAASMAWHIYDGKKGQVVDGWTLSNIYTDKNNPGYKSGLYTRDVDGVMEYTMVNMGTIPGTGKKNRDSMSENLEQPFGGSEHMKLSLDKARELNNMLGPDADLTFVGHSKGGAEAAANAVATNRDAYVFNPAAVNLKAYGLSSKDYTASMTAFVVKGDPVAATYPFLLAKPIDKSIMLPRQSWTNPIENHNNFGEALRQYLKNNTIQD</sequence>
<dbReference type="Pfam" id="PF20041">
    <property type="entry name" value="DUF6443"/>
    <property type="match status" value="1"/>
</dbReference>
<protein>
    <submittedName>
        <fullName evidence="3">RHS repeat-associated core domain-containing protein</fullName>
    </submittedName>
</protein>
<dbReference type="Pfam" id="PF19081">
    <property type="entry name" value="Ig_7"/>
    <property type="match status" value="1"/>
</dbReference>
<dbReference type="InterPro" id="IPR029058">
    <property type="entry name" value="AB_hydrolase_fold"/>
</dbReference>
<organism evidence="3 4">
    <name type="scientific">Belliella pelovolcani</name>
    <dbReference type="NCBI Taxonomy" id="529505"/>
    <lineage>
        <taxon>Bacteria</taxon>
        <taxon>Pseudomonadati</taxon>
        <taxon>Bacteroidota</taxon>
        <taxon>Cytophagia</taxon>
        <taxon>Cytophagales</taxon>
        <taxon>Cyclobacteriaceae</taxon>
        <taxon>Belliella</taxon>
    </lineage>
</organism>
<dbReference type="InterPro" id="IPR044023">
    <property type="entry name" value="Ig_7"/>
</dbReference>
<accession>A0A1N7MKB1</accession>
<dbReference type="STRING" id="529505.SAMN05421761_106160"/>
<dbReference type="NCBIfam" id="TIGR03696">
    <property type="entry name" value="Rhs_assc_core"/>
    <property type="match status" value="1"/>
</dbReference>
<dbReference type="InterPro" id="IPR022385">
    <property type="entry name" value="Rhs_assc_core"/>
</dbReference>
<dbReference type="Gene3D" id="2.180.10.10">
    <property type="entry name" value="RHS repeat-associated core"/>
    <property type="match status" value="2"/>
</dbReference>
<feature type="domain" description="Ig-like" evidence="1">
    <location>
        <begin position="123"/>
        <end position="197"/>
    </location>
</feature>
<reference evidence="4" key="1">
    <citation type="submission" date="2017-01" db="EMBL/GenBank/DDBJ databases">
        <authorList>
            <person name="Varghese N."/>
            <person name="Submissions S."/>
        </authorList>
    </citation>
    <scope>NUCLEOTIDE SEQUENCE [LARGE SCALE GENOMIC DNA]</scope>
    <source>
        <strain evidence="4">DSM 46698</strain>
    </source>
</reference>
<feature type="domain" description="DUF6443" evidence="2">
    <location>
        <begin position="209"/>
        <end position="346"/>
    </location>
</feature>
<name>A0A1N7MKB1_9BACT</name>
<dbReference type="PANTHER" id="PTHR32305:SF15">
    <property type="entry name" value="PROTEIN RHSA-RELATED"/>
    <property type="match status" value="1"/>
</dbReference>
<dbReference type="InterPro" id="IPR050708">
    <property type="entry name" value="T6SS_VgrG/RHS"/>
</dbReference>